<evidence type="ECO:0000313" key="9">
    <source>
        <dbReference type="EMBL" id="SQI35182.1"/>
    </source>
</evidence>
<dbReference type="Gene3D" id="1.20.1250.20">
    <property type="entry name" value="MFS general substrate transporter like domains"/>
    <property type="match status" value="2"/>
</dbReference>
<proteinExistence type="predicted"/>
<evidence type="ECO:0000256" key="1">
    <source>
        <dbReference type="ARBA" id="ARBA00004141"/>
    </source>
</evidence>
<dbReference type="GO" id="GO:0022857">
    <property type="term" value="F:transmembrane transporter activity"/>
    <property type="evidence" value="ECO:0007669"/>
    <property type="project" value="InterPro"/>
</dbReference>
<feature type="transmembrane region" description="Helical" evidence="7">
    <location>
        <begin position="149"/>
        <end position="173"/>
    </location>
</feature>
<feature type="region of interest" description="Disordered" evidence="6">
    <location>
        <begin position="429"/>
        <end position="456"/>
    </location>
</feature>
<feature type="transmembrane region" description="Helical" evidence="7">
    <location>
        <begin position="116"/>
        <end position="137"/>
    </location>
</feature>
<protein>
    <submittedName>
        <fullName evidence="9">Inner membrane transport protein RhmT</fullName>
    </submittedName>
</protein>
<evidence type="ECO:0000259" key="8">
    <source>
        <dbReference type="PROSITE" id="PS50850"/>
    </source>
</evidence>
<dbReference type="AlphaFoldDB" id="A0A2X4UKR3"/>
<feature type="domain" description="Major facilitator superfamily (MFS) profile" evidence="8">
    <location>
        <begin position="25"/>
        <end position="430"/>
    </location>
</feature>
<keyword evidence="4 7" id="KW-1133">Transmembrane helix</keyword>
<feature type="transmembrane region" description="Helical" evidence="7">
    <location>
        <begin position="343"/>
        <end position="361"/>
    </location>
</feature>
<dbReference type="GO" id="GO:0005886">
    <property type="term" value="C:plasma membrane"/>
    <property type="evidence" value="ECO:0007669"/>
    <property type="project" value="TreeGrafter"/>
</dbReference>
<organism evidence="9 10">
    <name type="scientific">Leminorella richardii</name>
    <dbReference type="NCBI Taxonomy" id="158841"/>
    <lineage>
        <taxon>Bacteria</taxon>
        <taxon>Pseudomonadati</taxon>
        <taxon>Pseudomonadota</taxon>
        <taxon>Gammaproteobacteria</taxon>
        <taxon>Enterobacterales</taxon>
        <taxon>Budviciaceae</taxon>
        <taxon>Leminorella</taxon>
    </lineage>
</organism>
<evidence type="ECO:0000256" key="2">
    <source>
        <dbReference type="ARBA" id="ARBA00022448"/>
    </source>
</evidence>
<reference evidence="9 10" key="1">
    <citation type="submission" date="2018-06" db="EMBL/GenBank/DDBJ databases">
        <authorList>
            <consortium name="Pathogen Informatics"/>
            <person name="Doyle S."/>
        </authorList>
    </citation>
    <scope>NUCLEOTIDE SEQUENCE [LARGE SCALE GENOMIC DNA]</scope>
    <source>
        <strain evidence="9 10">NCTC12151</strain>
    </source>
</reference>
<feature type="transmembrane region" description="Helical" evidence="7">
    <location>
        <begin position="21"/>
        <end position="38"/>
    </location>
</feature>
<comment type="subcellular location">
    <subcellularLocation>
        <location evidence="1">Membrane</location>
        <topology evidence="1">Multi-pass membrane protein</topology>
    </subcellularLocation>
</comment>
<dbReference type="RefSeq" id="WP_197708841.1">
    <property type="nucleotide sequence ID" value="NZ_LR698987.1"/>
</dbReference>
<feature type="transmembrane region" description="Helical" evidence="7">
    <location>
        <begin position="407"/>
        <end position="426"/>
    </location>
</feature>
<dbReference type="InterPro" id="IPR020846">
    <property type="entry name" value="MFS_dom"/>
</dbReference>
<dbReference type="FunFam" id="1.20.1250.20:FF:000018">
    <property type="entry name" value="MFS transporter permease"/>
    <property type="match status" value="1"/>
</dbReference>
<evidence type="ECO:0000256" key="7">
    <source>
        <dbReference type="SAM" id="Phobius"/>
    </source>
</evidence>
<keyword evidence="3 7" id="KW-0812">Transmembrane</keyword>
<keyword evidence="5 7" id="KW-0472">Membrane</keyword>
<feature type="transmembrane region" description="Helical" evidence="7">
    <location>
        <begin position="91"/>
        <end position="110"/>
    </location>
</feature>
<dbReference type="InterPro" id="IPR011701">
    <property type="entry name" value="MFS"/>
</dbReference>
<feature type="transmembrane region" description="Helical" evidence="7">
    <location>
        <begin position="185"/>
        <end position="205"/>
    </location>
</feature>
<feature type="transmembrane region" description="Helical" evidence="7">
    <location>
        <begin position="252"/>
        <end position="273"/>
    </location>
</feature>
<name>A0A2X4UKR3_9GAMM</name>
<accession>A0A2X4UKR3</accession>
<dbReference type="KEGG" id="lri:NCTC12151_00387"/>
<dbReference type="Proteomes" id="UP000249005">
    <property type="component" value="Chromosome 1"/>
</dbReference>
<dbReference type="PROSITE" id="PS50850">
    <property type="entry name" value="MFS"/>
    <property type="match status" value="1"/>
</dbReference>
<dbReference type="EMBL" id="LS483470">
    <property type="protein sequence ID" value="SQI35182.1"/>
    <property type="molecule type" value="Genomic_DNA"/>
</dbReference>
<feature type="transmembrane region" description="Helical" evidence="7">
    <location>
        <begin position="50"/>
        <end position="70"/>
    </location>
</feature>
<sequence length="456" mass="48853">MPNIQSKVASLGQAAITNAKVYKHLMPLLIIVYIISFIDRTNIGIARASMSIDLGLSATAYGLGAGLFFLTYSTMEIPSNLIMARVGARFWITRIMITWGIISAGMAFVTGPISFYVMRLLLGAAEAGLYPGIILYLTYWFGREERARAVGMFLLGVCIANIVGAPLGGALLMLDGVGGMHGWQWMFIVEGVPAILLAFYVYAVLPDRPRDAKWLTPEDVNYIETTLESERPIGVDKDQKFSFKTAFTNKTFLLIVAIYFTHQIAVYSLTYFLPSIIRSYGEMSTFTLGLLTAIPWIAAALGGFFLPKYANTAKRSQAMLVSGFMSMAIGFVIGALGGPVLGLIGFCIGASMFFVVQSIIFTYPATLMSGNMLAGGLGLLACLGITGGFFGPYVFGLLEDTTGSPSAGLWFAVVLLTCATIGAAIVKQPPSVKESQPANDSTSPASSSASVTEQRG</sequence>
<gene>
    <name evidence="9" type="primary">rhmT_1</name>
    <name evidence="9" type="ORF">NCTC12151_00387</name>
</gene>
<dbReference type="InterPro" id="IPR036259">
    <property type="entry name" value="MFS_trans_sf"/>
</dbReference>
<evidence type="ECO:0000313" key="10">
    <source>
        <dbReference type="Proteomes" id="UP000249005"/>
    </source>
</evidence>
<feature type="transmembrane region" description="Helical" evidence="7">
    <location>
        <begin position="285"/>
        <end position="306"/>
    </location>
</feature>
<feature type="transmembrane region" description="Helical" evidence="7">
    <location>
        <begin position="373"/>
        <end position="395"/>
    </location>
</feature>
<keyword evidence="2" id="KW-0813">Transport</keyword>
<evidence type="ECO:0000256" key="4">
    <source>
        <dbReference type="ARBA" id="ARBA00022989"/>
    </source>
</evidence>
<evidence type="ECO:0000256" key="6">
    <source>
        <dbReference type="SAM" id="MobiDB-lite"/>
    </source>
</evidence>
<dbReference type="PANTHER" id="PTHR43791">
    <property type="entry name" value="PERMEASE-RELATED"/>
    <property type="match status" value="1"/>
</dbReference>
<dbReference type="PANTHER" id="PTHR43791:SF36">
    <property type="entry name" value="TRANSPORTER, PUTATIVE (AFU_ORTHOLOGUE AFUA_6G08340)-RELATED"/>
    <property type="match status" value="1"/>
</dbReference>
<evidence type="ECO:0000256" key="5">
    <source>
        <dbReference type="ARBA" id="ARBA00023136"/>
    </source>
</evidence>
<feature type="transmembrane region" description="Helical" evidence="7">
    <location>
        <begin position="318"/>
        <end position="337"/>
    </location>
</feature>
<dbReference type="Pfam" id="PF07690">
    <property type="entry name" value="MFS_1"/>
    <property type="match status" value="1"/>
</dbReference>
<dbReference type="SUPFAM" id="SSF103473">
    <property type="entry name" value="MFS general substrate transporter"/>
    <property type="match status" value="1"/>
</dbReference>
<dbReference type="CDD" id="cd17319">
    <property type="entry name" value="MFS_ExuT_GudP_like"/>
    <property type="match status" value="1"/>
</dbReference>
<feature type="compositionally biased region" description="Low complexity" evidence="6">
    <location>
        <begin position="441"/>
        <end position="450"/>
    </location>
</feature>
<keyword evidence="10" id="KW-1185">Reference proteome</keyword>
<evidence type="ECO:0000256" key="3">
    <source>
        <dbReference type="ARBA" id="ARBA00022692"/>
    </source>
</evidence>